<name>A0A2S7WX90_9FLAO</name>
<evidence type="ECO:0000256" key="3">
    <source>
        <dbReference type="ARBA" id="ARBA00009528"/>
    </source>
</evidence>
<feature type="domain" description="Cytosol aminopeptidase" evidence="9">
    <location>
        <begin position="157"/>
        <end position="461"/>
    </location>
</feature>
<dbReference type="HAMAP" id="MF_00181">
    <property type="entry name" value="Cytosol_peptidase_M17"/>
    <property type="match status" value="1"/>
</dbReference>
<comment type="caution">
    <text evidence="10">The sequence shown here is derived from an EMBL/GenBank/DDBJ whole genome shotgun (WGS) entry which is preliminary data.</text>
</comment>
<dbReference type="GO" id="GO:0030145">
    <property type="term" value="F:manganese ion binding"/>
    <property type="evidence" value="ECO:0007669"/>
    <property type="project" value="UniProtKB-UniRule"/>
</dbReference>
<dbReference type="RefSeq" id="WP_105020668.1">
    <property type="nucleotide sequence ID" value="NZ_MSCM01000001.1"/>
</dbReference>
<evidence type="ECO:0000256" key="8">
    <source>
        <dbReference type="HAMAP-Rule" id="MF_00181"/>
    </source>
</evidence>
<dbReference type="EMBL" id="MSCM01000001">
    <property type="protein sequence ID" value="PQJ82096.1"/>
    <property type="molecule type" value="Genomic_DNA"/>
</dbReference>
<dbReference type="PANTHER" id="PTHR11963:SF23">
    <property type="entry name" value="CYTOSOL AMINOPEPTIDASE"/>
    <property type="match status" value="1"/>
</dbReference>
<comment type="similarity">
    <text evidence="3 8">Belongs to the peptidase M17 family.</text>
</comment>
<evidence type="ECO:0000256" key="1">
    <source>
        <dbReference type="ARBA" id="ARBA00000135"/>
    </source>
</evidence>
<keyword evidence="7 8" id="KW-0464">Manganese</keyword>
<feature type="binding site" evidence="8">
    <location>
        <position position="241"/>
    </location>
    <ligand>
        <name>Mn(2+)</name>
        <dbReference type="ChEBI" id="CHEBI:29035"/>
        <label>1</label>
    </ligand>
</feature>
<gene>
    <name evidence="8" type="primary">pepA</name>
    <name evidence="10" type="ORF">BTO16_05700</name>
</gene>
<dbReference type="OrthoDB" id="9809354at2"/>
<dbReference type="PANTHER" id="PTHR11963">
    <property type="entry name" value="LEUCINE AMINOPEPTIDASE-RELATED"/>
    <property type="match status" value="1"/>
</dbReference>
<keyword evidence="8" id="KW-0479">Metal-binding</keyword>
<dbReference type="InterPro" id="IPR043472">
    <property type="entry name" value="Macro_dom-like"/>
</dbReference>
<dbReference type="AlphaFoldDB" id="A0A2S7WX90"/>
<keyword evidence="11" id="KW-1185">Reference proteome</keyword>
<reference evidence="10 11" key="1">
    <citation type="submission" date="2016-12" db="EMBL/GenBank/DDBJ databases">
        <title>Trade-off between light-utilization and light-protection in marine flavobacteria.</title>
        <authorList>
            <person name="Kumagai Y."/>
            <person name="Yoshizawa S."/>
            <person name="Kogure K."/>
            <person name="Iwasaki W."/>
        </authorList>
    </citation>
    <scope>NUCLEOTIDE SEQUENCE [LARGE SCALE GENOMIC DNA]</scope>
    <source>
        <strain evidence="10 11">ATCC 43844</strain>
    </source>
</reference>
<keyword evidence="6 8" id="KW-0378">Hydrolase</keyword>
<feature type="binding site" evidence="8">
    <location>
        <position position="320"/>
    </location>
    <ligand>
        <name>Mn(2+)</name>
        <dbReference type="ChEBI" id="CHEBI:29035"/>
        <label>1</label>
    </ligand>
</feature>
<keyword evidence="4 8" id="KW-0031">Aminopeptidase</keyword>
<evidence type="ECO:0000313" key="10">
    <source>
        <dbReference type="EMBL" id="PQJ82096.1"/>
    </source>
</evidence>
<comment type="cofactor">
    <cofactor evidence="8">
        <name>Mn(2+)</name>
        <dbReference type="ChEBI" id="CHEBI:29035"/>
    </cofactor>
    <text evidence="8">Binds 2 manganese ions per subunit.</text>
</comment>
<evidence type="ECO:0000256" key="7">
    <source>
        <dbReference type="ARBA" id="ARBA00023211"/>
    </source>
</evidence>
<dbReference type="InterPro" id="IPR023042">
    <property type="entry name" value="Peptidase_M17_leu_NH2_pept"/>
</dbReference>
<dbReference type="InterPro" id="IPR000819">
    <property type="entry name" value="Peptidase_M17_C"/>
</dbReference>
<protein>
    <recommendedName>
        <fullName evidence="8">Probable cytosol aminopeptidase</fullName>
        <ecNumber evidence="8">3.4.11.1</ecNumber>
    </recommendedName>
    <alternativeName>
        <fullName evidence="8">Leucine aminopeptidase</fullName>
        <shortName evidence="8">LAP</shortName>
        <ecNumber evidence="8">3.4.11.10</ecNumber>
    </alternativeName>
    <alternativeName>
        <fullName evidence="8">Leucyl aminopeptidase</fullName>
    </alternativeName>
</protein>
<comment type="subcellular location">
    <subcellularLocation>
        <location evidence="8">Cytoplasm</location>
    </subcellularLocation>
</comment>
<feature type="binding site" evidence="8">
    <location>
        <position position="320"/>
    </location>
    <ligand>
        <name>Mn(2+)</name>
        <dbReference type="ChEBI" id="CHEBI:29035"/>
        <label>2</label>
    </ligand>
</feature>
<dbReference type="Pfam" id="PF00883">
    <property type="entry name" value="Peptidase_M17"/>
    <property type="match status" value="1"/>
</dbReference>
<dbReference type="CDD" id="cd00433">
    <property type="entry name" value="Peptidase_M17"/>
    <property type="match status" value="1"/>
</dbReference>
<organism evidence="10 11">
    <name type="scientific">Polaribacter glomeratus</name>
    <dbReference type="NCBI Taxonomy" id="102"/>
    <lineage>
        <taxon>Bacteria</taxon>
        <taxon>Pseudomonadati</taxon>
        <taxon>Bacteroidota</taxon>
        <taxon>Flavobacteriia</taxon>
        <taxon>Flavobacteriales</taxon>
        <taxon>Flavobacteriaceae</taxon>
    </lineage>
</organism>
<dbReference type="Proteomes" id="UP000239068">
    <property type="component" value="Unassembled WGS sequence"/>
</dbReference>
<evidence type="ECO:0000256" key="5">
    <source>
        <dbReference type="ARBA" id="ARBA00022670"/>
    </source>
</evidence>
<evidence type="ECO:0000313" key="11">
    <source>
        <dbReference type="Proteomes" id="UP000239068"/>
    </source>
</evidence>
<feature type="binding site" evidence="8">
    <location>
        <position position="241"/>
    </location>
    <ligand>
        <name>Mn(2+)</name>
        <dbReference type="ChEBI" id="CHEBI:29035"/>
        <label>2</label>
    </ligand>
</feature>
<dbReference type="GO" id="GO:0006508">
    <property type="term" value="P:proteolysis"/>
    <property type="evidence" value="ECO:0007669"/>
    <property type="project" value="UniProtKB-KW"/>
</dbReference>
<keyword evidence="8" id="KW-0963">Cytoplasm</keyword>
<feature type="active site" evidence="8">
    <location>
        <position position="248"/>
    </location>
</feature>
<comment type="catalytic activity">
    <reaction evidence="2 8">
        <text>Release of an N-terminal amino acid, preferentially leucine, but not glutamic or aspartic acids.</text>
        <dbReference type="EC" id="3.4.11.10"/>
    </reaction>
</comment>
<evidence type="ECO:0000259" key="9">
    <source>
        <dbReference type="Pfam" id="PF00883"/>
    </source>
</evidence>
<keyword evidence="5 8" id="KW-0645">Protease</keyword>
<evidence type="ECO:0000256" key="2">
    <source>
        <dbReference type="ARBA" id="ARBA00000967"/>
    </source>
</evidence>
<accession>A0A2S7WX90</accession>
<feature type="binding site" evidence="8">
    <location>
        <position position="318"/>
    </location>
    <ligand>
        <name>Mn(2+)</name>
        <dbReference type="ChEBI" id="CHEBI:29035"/>
        <label>1</label>
    </ligand>
</feature>
<proteinExistence type="inferred from homology"/>
<feature type="binding site" evidence="8">
    <location>
        <position position="236"/>
    </location>
    <ligand>
        <name>Mn(2+)</name>
        <dbReference type="ChEBI" id="CHEBI:29035"/>
        <label>2</label>
    </ligand>
</feature>
<evidence type="ECO:0000256" key="6">
    <source>
        <dbReference type="ARBA" id="ARBA00022801"/>
    </source>
</evidence>
<comment type="function">
    <text evidence="8">Presumably involved in the processing and regular turnover of intracellular proteins. Catalyzes the removal of unsubstituted N-terminal amino acids from various peptides.</text>
</comment>
<dbReference type="EC" id="3.4.11.1" evidence="8"/>
<dbReference type="GO" id="GO:0070006">
    <property type="term" value="F:metalloaminopeptidase activity"/>
    <property type="evidence" value="ECO:0007669"/>
    <property type="project" value="InterPro"/>
</dbReference>
<dbReference type="Gene3D" id="3.40.220.10">
    <property type="entry name" value="Leucine Aminopeptidase, subunit E, domain 1"/>
    <property type="match status" value="1"/>
</dbReference>
<dbReference type="GO" id="GO:0005737">
    <property type="term" value="C:cytoplasm"/>
    <property type="evidence" value="ECO:0007669"/>
    <property type="project" value="UniProtKB-SubCell"/>
</dbReference>
<feature type="binding site" evidence="8">
    <location>
        <position position="259"/>
    </location>
    <ligand>
        <name>Mn(2+)</name>
        <dbReference type="ChEBI" id="CHEBI:29035"/>
        <label>2</label>
    </ligand>
</feature>
<dbReference type="InterPro" id="IPR011356">
    <property type="entry name" value="Leucine_aapep/pepB"/>
</dbReference>
<comment type="catalytic activity">
    <reaction evidence="1 8">
        <text>Release of an N-terminal amino acid, Xaa-|-Yaa-, in which Xaa is preferably Leu, but may be other amino acids including Pro although not Arg or Lys, and Yaa may be Pro. Amino acid amides and methyl esters are also readily hydrolyzed, but rates on arylamides are exceedingly low.</text>
        <dbReference type="EC" id="3.4.11.1"/>
    </reaction>
</comment>
<dbReference type="PRINTS" id="PR00481">
    <property type="entry name" value="LAMNOPPTDASE"/>
</dbReference>
<dbReference type="Gene3D" id="3.40.630.10">
    <property type="entry name" value="Zn peptidases"/>
    <property type="match status" value="1"/>
</dbReference>
<sequence>MTYKHIQNIDTTKDFILPCKKGDLKLIQQFLPIEKPDFDGSFLTYQLLYGKTGNRIYLVGLGDEKNASHLENTFQKFAFETQKYWGEEIQVFSNDLNDDAILKTVIGLEMAQYVIAAFKSTNVDQKKITTISFSSPKNTDKILEEGRFTGEAINKIKALVDAPPNIKTPEYLGEWAKKSSKEASYKCTVLKQKDLEKQGFDAVLAVGKGSVHPPVVIINEYKAKKTDKFDIALVGKGITFDSGGLSIKPSTNLHYMKSDMGGAAVVLGVIELVAKLELNINIVGIVASAENAVDANSYRPGDVINSYSGKTIEIIDTDAEGRLVLADGINYAIKKYNPEYLIDLATLTGSVVRTLGYSAAGMFTKNQEMATTMSVIGFKVHERVWQLPMFEDYEADLQSDIADIKNYNGKPIEGAINAAKFLEAFTENHEKWMHLDIAGVSFGASPYAKMKSASGYGIQLITNFVKEKAEK</sequence>
<dbReference type="SUPFAM" id="SSF53187">
    <property type="entry name" value="Zn-dependent exopeptidases"/>
    <property type="match status" value="1"/>
</dbReference>
<dbReference type="SUPFAM" id="SSF52949">
    <property type="entry name" value="Macro domain-like"/>
    <property type="match status" value="1"/>
</dbReference>
<dbReference type="EC" id="3.4.11.10" evidence="8"/>
<evidence type="ECO:0000256" key="4">
    <source>
        <dbReference type="ARBA" id="ARBA00022438"/>
    </source>
</evidence>
<feature type="active site" evidence="8">
    <location>
        <position position="322"/>
    </location>
</feature>